<dbReference type="Pfam" id="PF01177">
    <property type="entry name" value="Asp_Glu_race"/>
    <property type="match status" value="1"/>
</dbReference>
<dbReference type="GO" id="GO:0009252">
    <property type="term" value="P:peptidoglycan biosynthetic process"/>
    <property type="evidence" value="ECO:0007669"/>
    <property type="project" value="UniProtKB-UniRule"/>
</dbReference>
<comment type="catalytic activity">
    <reaction evidence="1 7">
        <text>L-glutamate = D-glutamate</text>
        <dbReference type="Rhea" id="RHEA:12813"/>
        <dbReference type="ChEBI" id="CHEBI:29985"/>
        <dbReference type="ChEBI" id="CHEBI:29986"/>
        <dbReference type="EC" id="5.1.1.3"/>
    </reaction>
</comment>
<dbReference type="PANTHER" id="PTHR21198">
    <property type="entry name" value="GLUTAMATE RACEMASE"/>
    <property type="match status" value="1"/>
</dbReference>
<dbReference type="GO" id="GO:0071555">
    <property type="term" value="P:cell wall organization"/>
    <property type="evidence" value="ECO:0007669"/>
    <property type="project" value="UniProtKB-KW"/>
</dbReference>
<feature type="binding site" evidence="7">
    <location>
        <begin position="76"/>
        <end position="77"/>
    </location>
    <ligand>
        <name>substrate</name>
    </ligand>
</feature>
<keyword evidence="3 7" id="KW-0133">Cell shape</keyword>
<dbReference type="HAMAP" id="MF_00258">
    <property type="entry name" value="Glu_racemase"/>
    <property type="match status" value="1"/>
</dbReference>
<comment type="caution">
    <text evidence="9">The sequence shown here is derived from an EMBL/GenBank/DDBJ whole genome shotgun (WGS) entry which is preliminary data.</text>
</comment>
<evidence type="ECO:0000256" key="8">
    <source>
        <dbReference type="SAM" id="Phobius"/>
    </source>
</evidence>
<accession>A0A1F5YX42</accession>
<keyword evidence="5 7" id="KW-0413">Isomerase</keyword>
<keyword evidence="8" id="KW-0812">Transmembrane</keyword>
<feature type="binding site" evidence="7">
    <location>
        <begin position="44"/>
        <end position="45"/>
    </location>
    <ligand>
        <name>substrate</name>
    </ligand>
</feature>
<dbReference type="InterPro" id="IPR018187">
    <property type="entry name" value="Asp/Glu_racemase_AS_1"/>
</dbReference>
<evidence type="ECO:0000256" key="4">
    <source>
        <dbReference type="ARBA" id="ARBA00022984"/>
    </source>
</evidence>
<dbReference type="GO" id="GO:0008881">
    <property type="term" value="F:glutamate racemase activity"/>
    <property type="evidence" value="ECO:0007669"/>
    <property type="project" value="UniProtKB-UniRule"/>
</dbReference>
<dbReference type="STRING" id="1817867.A3F83_03545"/>
<feature type="transmembrane region" description="Helical" evidence="8">
    <location>
        <begin position="63"/>
        <end position="86"/>
    </location>
</feature>
<feature type="active site" description="Proton donor/acceptor" evidence="7">
    <location>
        <position position="188"/>
    </location>
</feature>
<evidence type="ECO:0000256" key="7">
    <source>
        <dbReference type="HAMAP-Rule" id="MF_00258"/>
    </source>
</evidence>
<evidence type="ECO:0000313" key="9">
    <source>
        <dbReference type="EMBL" id="OGG04769.1"/>
    </source>
</evidence>
<dbReference type="PROSITE" id="PS00923">
    <property type="entry name" value="ASP_GLU_RACEMASE_1"/>
    <property type="match status" value="1"/>
</dbReference>
<evidence type="ECO:0000256" key="2">
    <source>
        <dbReference type="ARBA" id="ARBA00013090"/>
    </source>
</evidence>
<protein>
    <recommendedName>
        <fullName evidence="2 7">Glutamate racemase</fullName>
        <ecNumber evidence="2 7">5.1.1.3</ecNumber>
    </recommendedName>
</protein>
<dbReference type="AlphaFoldDB" id="A0A1F5YX42"/>
<name>A0A1F5YX42_9BACT</name>
<feature type="binding site" evidence="7">
    <location>
        <begin position="189"/>
        <end position="190"/>
    </location>
    <ligand>
        <name>substrate</name>
    </ligand>
</feature>
<dbReference type="PANTHER" id="PTHR21198:SF2">
    <property type="entry name" value="GLUTAMATE RACEMASE"/>
    <property type="match status" value="1"/>
</dbReference>
<feature type="active site" description="Proton donor/acceptor" evidence="7">
    <location>
        <position position="75"/>
    </location>
</feature>
<evidence type="ECO:0000313" key="10">
    <source>
        <dbReference type="Proteomes" id="UP000179129"/>
    </source>
</evidence>
<comment type="function">
    <text evidence="7">Provides the (R)-glutamate required for cell wall biosynthesis.</text>
</comment>
<dbReference type="InterPro" id="IPR015942">
    <property type="entry name" value="Asp/Glu/hydantoin_racemase"/>
</dbReference>
<dbReference type="NCBIfam" id="TIGR00067">
    <property type="entry name" value="glut_race"/>
    <property type="match status" value="1"/>
</dbReference>
<evidence type="ECO:0000256" key="3">
    <source>
        <dbReference type="ARBA" id="ARBA00022960"/>
    </source>
</evidence>
<evidence type="ECO:0000256" key="1">
    <source>
        <dbReference type="ARBA" id="ARBA00001602"/>
    </source>
</evidence>
<dbReference type="UniPathway" id="UPA00219"/>
<gene>
    <name evidence="7" type="primary">murI</name>
    <name evidence="9" type="ORF">A3F83_03545</name>
</gene>
<keyword evidence="6 7" id="KW-0961">Cell wall biogenesis/degradation</keyword>
<dbReference type="SUPFAM" id="SSF53681">
    <property type="entry name" value="Aspartate/glutamate racemase"/>
    <property type="match status" value="2"/>
</dbReference>
<dbReference type="InterPro" id="IPR004391">
    <property type="entry name" value="Glu_race"/>
</dbReference>
<dbReference type="GO" id="GO:0008360">
    <property type="term" value="P:regulation of cell shape"/>
    <property type="evidence" value="ECO:0007669"/>
    <property type="project" value="UniProtKB-KW"/>
</dbReference>
<dbReference type="InterPro" id="IPR001920">
    <property type="entry name" value="Asp/Glu_race"/>
</dbReference>
<sequence>MEFHNQMIGIFDSGLGGLAVWRELDLRLPDTDLLYLADNGAFPYGPRPPQFLKDRTEKIARALIARGAGLIVVACNTATVVAIAHLRERFDIPFVGVEPPVKVAAELAAPDEPIYVLLTENTASGEKYAALVEKFGAGRKVKAVCLALLARVVEDGSFREPAVAREVARTVREAVGDISEGAKVVLGCTHYVFLRELLQEALGPKATILEPSRAVAEQVLRLMTENGMPQEEAGKREFLCTGDPVTLSLNAARLLDAKKLEVERVDL</sequence>
<evidence type="ECO:0000256" key="5">
    <source>
        <dbReference type="ARBA" id="ARBA00023235"/>
    </source>
</evidence>
<comment type="pathway">
    <text evidence="7">Cell wall biogenesis; peptidoglycan biosynthesis.</text>
</comment>
<dbReference type="Gene3D" id="3.40.50.1860">
    <property type="match status" value="2"/>
</dbReference>
<comment type="similarity">
    <text evidence="7">Belongs to the aspartate/glutamate racemases family.</text>
</comment>
<reference evidence="9 10" key="1">
    <citation type="journal article" date="2016" name="Nat. Commun.">
        <title>Thousands of microbial genomes shed light on interconnected biogeochemical processes in an aquifer system.</title>
        <authorList>
            <person name="Anantharaman K."/>
            <person name="Brown C.T."/>
            <person name="Hug L.A."/>
            <person name="Sharon I."/>
            <person name="Castelle C.J."/>
            <person name="Probst A.J."/>
            <person name="Thomas B.C."/>
            <person name="Singh A."/>
            <person name="Wilkins M.J."/>
            <person name="Karaoz U."/>
            <person name="Brodie E.L."/>
            <person name="Williams K.H."/>
            <person name="Hubbard S.S."/>
            <person name="Banfield J.F."/>
        </authorList>
    </citation>
    <scope>NUCLEOTIDE SEQUENCE [LARGE SCALE GENOMIC DNA]</scope>
</reference>
<dbReference type="Proteomes" id="UP000179129">
    <property type="component" value="Unassembled WGS sequence"/>
</dbReference>
<organism evidence="9 10">
    <name type="scientific">Candidatus Glassbacteria bacterium RIFCSPLOWO2_12_FULL_58_11</name>
    <dbReference type="NCBI Taxonomy" id="1817867"/>
    <lineage>
        <taxon>Bacteria</taxon>
        <taxon>Candidatus Glassiibacteriota</taxon>
    </lineage>
</organism>
<dbReference type="EC" id="5.1.1.3" evidence="2 7"/>
<evidence type="ECO:0000256" key="6">
    <source>
        <dbReference type="ARBA" id="ARBA00023316"/>
    </source>
</evidence>
<dbReference type="EMBL" id="MFIX01000092">
    <property type="protein sequence ID" value="OGG04769.1"/>
    <property type="molecule type" value="Genomic_DNA"/>
</dbReference>
<keyword evidence="8" id="KW-1133">Transmembrane helix</keyword>
<keyword evidence="8" id="KW-0472">Membrane</keyword>
<feature type="binding site" evidence="7">
    <location>
        <begin position="12"/>
        <end position="13"/>
    </location>
    <ligand>
        <name>substrate</name>
    </ligand>
</feature>
<keyword evidence="4 7" id="KW-0573">Peptidoglycan synthesis</keyword>
<proteinExistence type="inferred from homology"/>